<proteinExistence type="inferred from homology"/>
<evidence type="ECO:0000256" key="3">
    <source>
        <dbReference type="ARBA" id="ARBA00022448"/>
    </source>
</evidence>
<reference evidence="10" key="2">
    <citation type="submission" date="2025-08" db="UniProtKB">
        <authorList>
            <consortium name="Ensembl"/>
        </authorList>
    </citation>
    <scope>IDENTIFICATION</scope>
</reference>
<dbReference type="GO" id="GO:0000813">
    <property type="term" value="C:ESCRT I complex"/>
    <property type="evidence" value="ECO:0007669"/>
    <property type="project" value="UniProtKB-ARBA"/>
</dbReference>
<dbReference type="InterPro" id="IPR029012">
    <property type="entry name" value="Helix_hairpin_bin_sf"/>
</dbReference>
<dbReference type="GO" id="GO:0031902">
    <property type="term" value="C:late endosome membrane"/>
    <property type="evidence" value="ECO:0007669"/>
    <property type="project" value="UniProtKB-SubCell"/>
</dbReference>
<dbReference type="Gene3D" id="1.10.287.660">
    <property type="entry name" value="Helix hairpin bin"/>
    <property type="match status" value="1"/>
</dbReference>
<comment type="subcellular location">
    <subcellularLocation>
        <location evidence="1">Late endosome membrane</location>
        <topology evidence="1">Peripheral membrane protein</topology>
    </subcellularLocation>
</comment>
<reference evidence="10" key="1">
    <citation type="submission" date="2020-10" db="EMBL/GenBank/DDBJ databases">
        <title>Catharus ustulatus (Swainson's thrush) genome, bCatUst1, primary haplotype v2.</title>
        <authorList>
            <person name="Delmore K."/>
            <person name="Vafadar M."/>
            <person name="Formenti G."/>
            <person name="Chow W."/>
            <person name="Pelan S."/>
            <person name="Howe K."/>
            <person name="Rhie A."/>
            <person name="Mountcastle J."/>
            <person name="Haase B."/>
            <person name="Fedrigo O."/>
            <person name="Jarvis E.D."/>
        </authorList>
    </citation>
    <scope>NUCLEOTIDE SEQUENCE [LARGE SCALE GENOMIC DNA]</scope>
</reference>
<reference evidence="10" key="3">
    <citation type="submission" date="2025-09" db="UniProtKB">
        <authorList>
            <consortium name="Ensembl"/>
        </authorList>
    </citation>
    <scope>IDENTIFICATION</scope>
</reference>
<comment type="similarity">
    <text evidence="2">Belongs to the VPS37 family.</text>
</comment>
<feature type="compositionally biased region" description="Low complexity" evidence="8">
    <location>
        <begin position="256"/>
        <end position="269"/>
    </location>
</feature>
<sequence length="269" mass="30129">MQRAECRIRVAGAGCAQGYRMRTAGAGCAQRVQGALMGCRVTAQLRALLQDEPRLQRAARLSRKFQSLQLERETCLASNCTQARVNLSLRPRLEDGKASLAIKYQELQEIREACWDKQQRLGEWKWSPQSALGQLQAKLDASEAESEEQIKQFLTQELPLESFLESFCQSRTQSHICRTQLEKLQELLQKEQLQKDQVGRDPAVVPFPVPAAPPKHRLPALGQQPASPCSETPSPGSPLRLVGHIPLLSPQPGRGQEQPQHQNQEPPHR</sequence>
<keyword evidence="11" id="KW-1185">Reference proteome</keyword>
<dbReference type="Proteomes" id="UP000694563">
    <property type="component" value="Chromosome 22"/>
</dbReference>
<dbReference type="Ensembl" id="ENSCUST00005016052.1">
    <property type="protein sequence ID" value="ENSCUSP00005015460.1"/>
    <property type="gene ID" value="ENSCUSG00005009925.1"/>
</dbReference>
<dbReference type="PANTHER" id="PTHR13678">
    <property type="entry name" value="VACUOLAR PROTEIN SORTING-ASSOCIATED PROTEIN 37"/>
    <property type="match status" value="1"/>
</dbReference>
<feature type="domain" description="VPS37 C-terminal" evidence="9">
    <location>
        <begin position="111"/>
        <end position="197"/>
    </location>
</feature>
<feature type="region of interest" description="Disordered" evidence="8">
    <location>
        <begin position="193"/>
        <end position="269"/>
    </location>
</feature>
<dbReference type="PANTHER" id="PTHR13678:SF12">
    <property type="entry name" value="VACUOLAR PROTEIN SORTING-ASSOCIATED PROTEIN 37D"/>
    <property type="match status" value="1"/>
</dbReference>
<feature type="compositionally biased region" description="Polar residues" evidence="8">
    <location>
        <begin position="224"/>
        <end position="234"/>
    </location>
</feature>
<evidence type="ECO:0000256" key="8">
    <source>
        <dbReference type="SAM" id="MobiDB-lite"/>
    </source>
</evidence>
<keyword evidence="4" id="KW-0967">Endosome</keyword>
<accession>A0A8C3UM62</accession>
<protein>
    <submittedName>
        <fullName evidence="10">VPS37D subunit of ESCRT-I</fullName>
    </submittedName>
</protein>
<dbReference type="PROSITE" id="PS51314">
    <property type="entry name" value="VPS37_C"/>
    <property type="match status" value="1"/>
</dbReference>
<evidence type="ECO:0000256" key="4">
    <source>
        <dbReference type="ARBA" id="ARBA00022753"/>
    </source>
</evidence>
<gene>
    <name evidence="10" type="primary">VPS37D</name>
</gene>
<evidence type="ECO:0000256" key="1">
    <source>
        <dbReference type="ARBA" id="ARBA00004633"/>
    </source>
</evidence>
<keyword evidence="3 7" id="KW-0813">Transport</keyword>
<evidence type="ECO:0000256" key="2">
    <source>
        <dbReference type="ARBA" id="ARBA00007617"/>
    </source>
</evidence>
<dbReference type="Pfam" id="PF07200">
    <property type="entry name" value="Mod_r"/>
    <property type="match status" value="1"/>
</dbReference>
<evidence type="ECO:0000313" key="11">
    <source>
        <dbReference type="Proteomes" id="UP000694563"/>
    </source>
</evidence>
<evidence type="ECO:0000313" key="10">
    <source>
        <dbReference type="Ensembl" id="ENSCUSP00005015460.1"/>
    </source>
</evidence>
<dbReference type="AlphaFoldDB" id="A0A8C3UM62"/>
<evidence type="ECO:0000256" key="7">
    <source>
        <dbReference type="PROSITE-ProRule" id="PRU00646"/>
    </source>
</evidence>
<dbReference type="GO" id="GO:0043162">
    <property type="term" value="P:ubiquitin-dependent protein catabolic process via the multivesicular body sorting pathway"/>
    <property type="evidence" value="ECO:0007669"/>
    <property type="project" value="TreeGrafter"/>
</dbReference>
<organism evidence="10 11">
    <name type="scientific">Catharus ustulatus</name>
    <name type="common">Russet-backed thrush</name>
    <name type="synonym">Hylocichla ustulatus</name>
    <dbReference type="NCBI Taxonomy" id="91951"/>
    <lineage>
        <taxon>Eukaryota</taxon>
        <taxon>Metazoa</taxon>
        <taxon>Chordata</taxon>
        <taxon>Craniata</taxon>
        <taxon>Vertebrata</taxon>
        <taxon>Euteleostomi</taxon>
        <taxon>Archelosauria</taxon>
        <taxon>Archosauria</taxon>
        <taxon>Dinosauria</taxon>
        <taxon>Saurischia</taxon>
        <taxon>Theropoda</taxon>
        <taxon>Coelurosauria</taxon>
        <taxon>Aves</taxon>
        <taxon>Neognathae</taxon>
        <taxon>Neoaves</taxon>
        <taxon>Telluraves</taxon>
        <taxon>Australaves</taxon>
        <taxon>Passeriformes</taxon>
        <taxon>Turdidae</taxon>
        <taxon>Catharus</taxon>
    </lineage>
</organism>
<evidence type="ECO:0000259" key="9">
    <source>
        <dbReference type="PROSITE" id="PS51314"/>
    </source>
</evidence>
<comment type="function">
    <text evidence="6">Component of the ESCRT-I complex, a regulator of vesicular trafficking process. Required for the sorting of endocytic ubiquitinated cargos into multivesicular bodies. May be involved in cell growth and differentiation.</text>
</comment>
<evidence type="ECO:0000256" key="6">
    <source>
        <dbReference type="ARBA" id="ARBA00025010"/>
    </source>
</evidence>
<dbReference type="GO" id="GO:0006623">
    <property type="term" value="P:protein targeting to vacuole"/>
    <property type="evidence" value="ECO:0007669"/>
    <property type="project" value="TreeGrafter"/>
</dbReference>
<evidence type="ECO:0000256" key="5">
    <source>
        <dbReference type="ARBA" id="ARBA00022927"/>
    </source>
</evidence>
<dbReference type="InterPro" id="IPR009851">
    <property type="entry name" value="Mod_r"/>
</dbReference>
<keyword evidence="5 7" id="KW-0653">Protein transport</keyword>
<name>A0A8C3UM62_CATUS</name>
<dbReference type="GO" id="GO:0006612">
    <property type="term" value="P:protein targeting to membrane"/>
    <property type="evidence" value="ECO:0007669"/>
    <property type="project" value="TreeGrafter"/>
</dbReference>